<keyword evidence="2" id="KW-1185">Reference proteome</keyword>
<evidence type="ECO:0000313" key="1">
    <source>
        <dbReference type="EMBL" id="KAK9112537.1"/>
    </source>
</evidence>
<dbReference type="AlphaFoldDB" id="A0AAP0NM17"/>
<organism evidence="1 2">
    <name type="scientific">Stephania cephalantha</name>
    <dbReference type="NCBI Taxonomy" id="152367"/>
    <lineage>
        <taxon>Eukaryota</taxon>
        <taxon>Viridiplantae</taxon>
        <taxon>Streptophyta</taxon>
        <taxon>Embryophyta</taxon>
        <taxon>Tracheophyta</taxon>
        <taxon>Spermatophyta</taxon>
        <taxon>Magnoliopsida</taxon>
        <taxon>Ranunculales</taxon>
        <taxon>Menispermaceae</taxon>
        <taxon>Menispermoideae</taxon>
        <taxon>Cissampelideae</taxon>
        <taxon>Stephania</taxon>
    </lineage>
</organism>
<gene>
    <name evidence="1" type="ORF">Scep_020056</name>
</gene>
<sequence>MGLVKKMLLASFGVELDDIPATCEITLQNLKWKEVMDKEYQALMHNDTWYLVPQVLIRML</sequence>
<name>A0AAP0NM17_9MAGN</name>
<comment type="caution">
    <text evidence="1">The sequence shown here is derived from an EMBL/GenBank/DDBJ whole genome shotgun (WGS) entry which is preliminary data.</text>
</comment>
<evidence type="ECO:0000313" key="2">
    <source>
        <dbReference type="Proteomes" id="UP001419268"/>
    </source>
</evidence>
<proteinExistence type="predicted"/>
<reference evidence="1 2" key="1">
    <citation type="submission" date="2024-01" db="EMBL/GenBank/DDBJ databases">
        <title>Genome assemblies of Stephania.</title>
        <authorList>
            <person name="Yang L."/>
        </authorList>
    </citation>
    <scope>NUCLEOTIDE SEQUENCE [LARGE SCALE GENOMIC DNA]</scope>
    <source>
        <strain evidence="1">JXDWG</strain>
        <tissue evidence="1">Leaf</tissue>
    </source>
</reference>
<protein>
    <submittedName>
        <fullName evidence="1">Uncharacterized protein</fullName>
    </submittedName>
</protein>
<accession>A0AAP0NM17</accession>
<dbReference type="EMBL" id="JBBNAG010000008">
    <property type="protein sequence ID" value="KAK9112537.1"/>
    <property type="molecule type" value="Genomic_DNA"/>
</dbReference>
<dbReference type="Proteomes" id="UP001419268">
    <property type="component" value="Unassembled WGS sequence"/>
</dbReference>